<dbReference type="Gene3D" id="1.20.1540.10">
    <property type="entry name" value="Rhomboid-like"/>
    <property type="match status" value="1"/>
</dbReference>
<keyword evidence="3 6" id="KW-1133">Transmembrane helix</keyword>
<dbReference type="PANTHER" id="PTHR43066">
    <property type="entry name" value="RHOMBOID-RELATED PROTEIN"/>
    <property type="match status" value="1"/>
</dbReference>
<evidence type="ECO:0000256" key="3">
    <source>
        <dbReference type="ARBA" id="ARBA00022989"/>
    </source>
</evidence>
<dbReference type="GO" id="GO:0008233">
    <property type="term" value="F:peptidase activity"/>
    <property type="evidence" value="ECO:0007669"/>
    <property type="project" value="UniProtKB-KW"/>
</dbReference>
<dbReference type="InterPro" id="IPR022764">
    <property type="entry name" value="Peptidase_S54_rhomboid_dom"/>
</dbReference>
<feature type="domain" description="Peptidase S54 rhomboid" evidence="7">
    <location>
        <begin position="67"/>
        <end position="215"/>
    </location>
</feature>
<proteinExistence type="predicted"/>
<feature type="transmembrane region" description="Helical" evidence="6">
    <location>
        <begin position="173"/>
        <end position="192"/>
    </location>
</feature>
<dbReference type="AlphaFoldDB" id="A0ABD5PQV0"/>
<evidence type="ECO:0000256" key="5">
    <source>
        <dbReference type="SAM" id="MobiDB-lite"/>
    </source>
</evidence>
<evidence type="ECO:0000256" key="6">
    <source>
        <dbReference type="SAM" id="Phobius"/>
    </source>
</evidence>
<dbReference type="EC" id="3.4.21.-" evidence="8"/>
<keyword evidence="8" id="KW-0378">Hydrolase</keyword>
<dbReference type="PANTHER" id="PTHR43066:SF11">
    <property type="entry name" value="PEPTIDASE S54 RHOMBOID DOMAIN-CONTAINING PROTEIN"/>
    <property type="match status" value="1"/>
</dbReference>
<evidence type="ECO:0000313" key="9">
    <source>
        <dbReference type="Proteomes" id="UP001595898"/>
    </source>
</evidence>
<name>A0ABD5PQV0_9EURY</name>
<organism evidence="8 9">
    <name type="scientific">Halosolutus amylolyticus</name>
    <dbReference type="NCBI Taxonomy" id="2932267"/>
    <lineage>
        <taxon>Archaea</taxon>
        <taxon>Methanobacteriati</taxon>
        <taxon>Methanobacteriota</taxon>
        <taxon>Stenosarchaea group</taxon>
        <taxon>Halobacteria</taxon>
        <taxon>Halobacteriales</taxon>
        <taxon>Natrialbaceae</taxon>
        <taxon>Halosolutus</taxon>
    </lineage>
</organism>
<protein>
    <submittedName>
        <fullName evidence="8">Rhomboid family intramembrane serine protease</fullName>
        <ecNumber evidence="8">3.4.21.-</ecNumber>
    </submittedName>
</protein>
<evidence type="ECO:0000256" key="4">
    <source>
        <dbReference type="ARBA" id="ARBA00023136"/>
    </source>
</evidence>
<keyword evidence="4 6" id="KW-0472">Membrane</keyword>
<evidence type="ECO:0000259" key="7">
    <source>
        <dbReference type="Pfam" id="PF01694"/>
    </source>
</evidence>
<comment type="subcellular location">
    <subcellularLocation>
        <location evidence="1">Membrane</location>
        <topology evidence="1">Multi-pass membrane protein</topology>
    </subcellularLocation>
</comment>
<feature type="transmembrane region" description="Helical" evidence="6">
    <location>
        <begin position="111"/>
        <end position="135"/>
    </location>
</feature>
<dbReference type="GO" id="GO:0006508">
    <property type="term" value="P:proteolysis"/>
    <property type="evidence" value="ECO:0007669"/>
    <property type="project" value="UniProtKB-KW"/>
</dbReference>
<dbReference type="EMBL" id="JBHSFA010000007">
    <property type="protein sequence ID" value="MFC4542935.1"/>
    <property type="molecule type" value="Genomic_DNA"/>
</dbReference>
<dbReference type="InterPro" id="IPR035952">
    <property type="entry name" value="Rhomboid-like_sf"/>
</dbReference>
<feature type="transmembrane region" description="Helical" evidence="6">
    <location>
        <begin position="34"/>
        <end position="61"/>
    </location>
</feature>
<keyword evidence="8" id="KW-0645">Protease</keyword>
<gene>
    <name evidence="8" type="ORF">ACFO5R_13485</name>
</gene>
<dbReference type="RefSeq" id="WP_250140379.1">
    <property type="nucleotide sequence ID" value="NZ_JALIQP010000002.1"/>
</dbReference>
<dbReference type="SUPFAM" id="SSF144091">
    <property type="entry name" value="Rhomboid-like"/>
    <property type="match status" value="1"/>
</dbReference>
<evidence type="ECO:0000256" key="2">
    <source>
        <dbReference type="ARBA" id="ARBA00022692"/>
    </source>
</evidence>
<accession>A0ABD5PQV0</accession>
<feature type="transmembrane region" description="Helical" evidence="6">
    <location>
        <begin position="81"/>
        <end position="99"/>
    </location>
</feature>
<comment type="caution">
    <text evidence="8">The sequence shown here is derived from an EMBL/GenBank/DDBJ whole genome shotgun (WGS) entry which is preliminary data.</text>
</comment>
<sequence>MADRSPPRSGPKLAGRPEGPDPSTGSDSSPILELLAIFVIVFAVQALTAFAGAMAGLFVLAPPLADDPWTIVTSVYAHKTFGHLVSNSVALVLFGWPVARATTRVRFHTFVLVTGALAGISQIVVTGALASLPIVPGTPTVGVLGASGAVFALLGYLLTGNRLSDAFASVIDVPRWATLLVFLVLAAIVTLATARPGIALVAHFTGLLLGLVAGRAGVLEPRRGGARG</sequence>
<evidence type="ECO:0000313" key="8">
    <source>
        <dbReference type="EMBL" id="MFC4542935.1"/>
    </source>
</evidence>
<dbReference type="Proteomes" id="UP001595898">
    <property type="component" value="Unassembled WGS sequence"/>
</dbReference>
<feature type="region of interest" description="Disordered" evidence="5">
    <location>
        <begin position="1"/>
        <end position="27"/>
    </location>
</feature>
<reference evidence="8 9" key="1">
    <citation type="journal article" date="2019" name="Int. J. Syst. Evol. Microbiol.">
        <title>The Global Catalogue of Microorganisms (GCM) 10K type strain sequencing project: providing services to taxonomists for standard genome sequencing and annotation.</title>
        <authorList>
            <consortium name="The Broad Institute Genomics Platform"/>
            <consortium name="The Broad Institute Genome Sequencing Center for Infectious Disease"/>
            <person name="Wu L."/>
            <person name="Ma J."/>
        </authorList>
    </citation>
    <scope>NUCLEOTIDE SEQUENCE [LARGE SCALE GENOMIC DNA]</scope>
    <source>
        <strain evidence="8 9">WLHS5</strain>
    </source>
</reference>
<keyword evidence="2 6" id="KW-0812">Transmembrane</keyword>
<keyword evidence="9" id="KW-1185">Reference proteome</keyword>
<dbReference type="GO" id="GO:0016020">
    <property type="term" value="C:membrane"/>
    <property type="evidence" value="ECO:0007669"/>
    <property type="project" value="UniProtKB-SubCell"/>
</dbReference>
<dbReference type="Pfam" id="PF01694">
    <property type="entry name" value="Rhomboid"/>
    <property type="match status" value="1"/>
</dbReference>
<feature type="transmembrane region" description="Helical" evidence="6">
    <location>
        <begin position="141"/>
        <end position="161"/>
    </location>
</feature>
<evidence type="ECO:0000256" key="1">
    <source>
        <dbReference type="ARBA" id="ARBA00004141"/>
    </source>
</evidence>
<feature type="transmembrane region" description="Helical" evidence="6">
    <location>
        <begin position="198"/>
        <end position="218"/>
    </location>
</feature>